<proteinExistence type="predicted"/>
<organism evidence="1 2">
    <name type="scientific">Aduncisulcus paluster</name>
    <dbReference type="NCBI Taxonomy" id="2918883"/>
    <lineage>
        <taxon>Eukaryota</taxon>
        <taxon>Metamonada</taxon>
        <taxon>Carpediemonas-like organisms</taxon>
        <taxon>Aduncisulcus</taxon>
    </lineage>
</organism>
<dbReference type="EMBL" id="BQXS01006885">
    <property type="protein sequence ID" value="GKT23385.1"/>
    <property type="molecule type" value="Genomic_DNA"/>
</dbReference>
<gene>
    <name evidence="1" type="ORF">ADUPG1_004545</name>
</gene>
<sequence>MIDSIEMTLKYIPVKGHFIWGFPFESEEELYKTIYLYNYLQTKIQVDVSQLWPYPTSPLYVEHKDCVRFDERIGIIDKLLPFKPQYASDRFEV</sequence>
<dbReference type="SUPFAM" id="SSF102114">
    <property type="entry name" value="Radical SAM enzymes"/>
    <property type="match status" value="1"/>
</dbReference>
<feature type="non-terminal residue" evidence="1">
    <location>
        <position position="93"/>
    </location>
</feature>
<reference evidence="1" key="1">
    <citation type="submission" date="2022-03" db="EMBL/GenBank/DDBJ databases">
        <title>Draft genome sequence of Aduncisulcus paluster, a free-living microaerophilic Fornicata.</title>
        <authorList>
            <person name="Yuyama I."/>
            <person name="Kume K."/>
            <person name="Tamura T."/>
            <person name="Inagaki Y."/>
            <person name="Hashimoto T."/>
        </authorList>
    </citation>
    <scope>NUCLEOTIDE SEQUENCE</scope>
    <source>
        <strain evidence="1">NY0171</strain>
    </source>
</reference>
<keyword evidence="2" id="KW-1185">Reference proteome</keyword>
<dbReference type="Proteomes" id="UP001057375">
    <property type="component" value="Unassembled WGS sequence"/>
</dbReference>
<evidence type="ECO:0000313" key="1">
    <source>
        <dbReference type="EMBL" id="GKT23385.1"/>
    </source>
</evidence>
<comment type="caution">
    <text evidence="1">The sequence shown here is derived from an EMBL/GenBank/DDBJ whole genome shotgun (WGS) entry which is preliminary data.</text>
</comment>
<name>A0ABQ5JZD5_9EUKA</name>
<dbReference type="InterPro" id="IPR058240">
    <property type="entry name" value="rSAM_sf"/>
</dbReference>
<protein>
    <submittedName>
        <fullName evidence="1">Uncharacterized protein</fullName>
    </submittedName>
</protein>
<accession>A0ABQ5JZD5</accession>
<evidence type="ECO:0000313" key="2">
    <source>
        <dbReference type="Proteomes" id="UP001057375"/>
    </source>
</evidence>